<sequence>MDDEILRLRSHGHPAVRGTHGKTLEFAVEPDITARATCVLGVATTVLGDPVPPVAGPLRLTITARGISATVHALGNSLWRPGTTAVVRRSAERLPNTLATDADTAAADLPRELVHALTDPDTEVDVQVERAPGPEHGTLVRYWAAPGHDPRLAVECAAADVILAEDREARAALAAYDALGASGASGARPTRSARDAEAAAREALAEGGRILTVAAAAVPGPLPPLFEKTARPTVEALNLPPELALSVVSPVRAERLLATEVPPREVPRLVAAHPGAAVTFRCAAEELPRVLAEVDRPAGSRTVGVAEASLPGAERPWWGPVAELDWSGRGEVVCQVDPVETPAGAGVTAVDPAGLVAALLEQSVSTRTIAMALAAQPGWSRRTAYDFVLKATGGQKS</sequence>
<gene>
    <name evidence="1" type="primary">istA</name>
</gene>
<protein>
    <submittedName>
        <fullName evidence="1">IstA protein</fullName>
    </submittedName>
</protein>
<dbReference type="Pfam" id="PF04027">
    <property type="entry name" value="DUF371"/>
    <property type="match status" value="1"/>
</dbReference>
<dbReference type="InterPro" id="IPR007171">
    <property type="entry name" value="DUF371"/>
</dbReference>
<reference evidence="1" key="1">
    <citation type="submission" date="2005-02" db="EMBL/GenBank/DDBJ databases">
        <title>Comparison of the gene clusters for the biosynthesis of aminoglycoside antibiotics gentamicin (Micromonospora echinospora DSM 43036), fortimicin (Micromonospora olivasterospora DSM 43868), kanamycin (Streptomyces kanamyceticus DSM 40500) and istamycin (Streptomyces tenjimariensis ATCC 31603).</title>
        <authorList>
            <person name="Aboshanab K.M."/>
            <person name="Schmidt-Beissner H."/>
            <person name="Wehmeier U.F."/>
            <person name="Welzel K."/>
            <person name="Vente A."/>
            <person name="Piepersberg W."/>
        </authorList>
    </citation>
    <scope>NUCLEOTIDE SEQUENCE</scope>
    <source>
        <strain evidence="1">ATCC 31603</strain>
    </source>
</reference>
<dbReference type="AlphaFoldDB" id="Q2UZE3"/>
<organism evidence="1">
    <name type="scientific">Streptomyces tenjimariensis</name>
    <dbReference type="NCBI Taxonomy" id="29308"/>
    <lineage>
        <taxon>Bacteria</taxon>
        <taxon>Bacillati</taxon>
        <taxon>Actinomycetota</taxon>
        <taxon>Actinomycetes</taxon>
        <taxon>Kitasatosporales</taxon>
        <taxon>Streptomycetaceae</taxon>
        <taxon>Streptomyces</taxon>
    </lineage>
</organism>
<proteinExistence type="predicted"/>
<evidence type="ECO:0000313" key="1">
    <source>
        <dbReference type="EMBL" id="CAH60148.1"/>
    </source>
</evidence>
<accession>Q2UZE3</accession>
<dbReference type="Gene3D" id="2.60.120.630">
    <property type="entry name" value="mth639 domain like"/>
    <property type="match status" value="1"/>
</dbReference>
<dbReference type="PANTHER" id="PTHR40696:SF1">
    <property type="entry name" value="DUF371 DOMAIN-CONTAINING PROTEIN"/>
    <property type="match status" value="1"/>
</dbReference>
<dbReference type="EMBL" id="AJ845083">
    <property type="protein sequence ID" value="CAH60148.1"/>
    <property type="molecule type" value="Genomic_DNA"/>
</dbReference>
<name>Q2UZE3_9ACTN</name>
<dbReference type="InterPro" id="IPR023131">
    <property type="entry name" value="Mth639-like_dom_sf"/>
</dbReference>
<dbReference type="PANTHER" id="PTHR40696">
    <property type="entry name" value="DUF371 FAMILY PROTEIN"/>
    <property type="match status" value="1"/>
</dbReference>